<evidence type="ECO:0000256" key="6">
    <source>
        <dbReference type="SAM" id="SignalP"/>
    </source>
</evidence>
<proteinExistence type="inferred from homology"/>
<feature type="signal peptide" evidence="6">
    <location>
        <begin position="1"/>
        <end position="32"/>
    </location>
</feature>
<dbReference type="PATRIC" id="fig|1150600.3.peg.2181"/>
<dbReference type="AlphaFoldDB" id="R9H063"/>
<keyword evidence="4" id="KW-0472">Membrane</keyword>
<feature type="domain" description="SusD-like N-terminal" evidence="8">
    <location>
        <begin position="77"/>
        <end position="226"/>
    </location>
</feature>
<dbReference type="Proteomes" id="UP000014174">
    <property type="component" value="Unassembled WGS sequence"/>
</dbReference>
<dbReference type="InterPro" id="IPR033985">
    <property type="entry name" value="SusD-like_N"/>
</dbReference>
<evidence type="ECO:0000259" key="7">
    <source>
        <dbReference type="Pfam" id="PF07980"/>
    </source>
</evidence>
<comment type="similarity">
    <text evidence="2">Belongs to the SusD family.</text>
</comment>
<dbReference type="EMBL" id="AQPN01000079">
    <property type="protein sequence ID" value="EOR94609.1"/>
    <property type="molecule type" value="Genomic_DNA"/>
</dbReference>
<dbReference type="PROSITE" id="PS51257">
    <property type="entry name" value="PROKAR_LIPOPROTEIN"/>
    <property type="match status" value="1"/>
</dbReference>
<feature type="chain" id="PRO_5004482055" description="Outer membrane protein" evidence="6">
    <location>
        <begin position="33"/>
        <end position="592"/>
    </location>
</feature>
<dbReference type="GO" id="GO:0009279">
    <property type="term" value="C:cell outer membrane"/>
    <property type="evidence" value="ECO:0007669"/>
    <property type="project" value="UniProtKB-SubCell"/>
</dbReference>
<keyword evidence="5" id="KW-0998">Cell outer membrane</keyword>
<evidence type="ECO:0000259" key="8">
    <source>
        <dbReference type="Pfam" id="PF14322"/>
    </source>
</evidence>
<evidence type="ECO:0000313" key="10">
    <source>
        <dbReference type="Proteomes" id="UP000014174"/>
    </source>
</evidence>
<dbReference type="eggNOG" id="COG0457">
    <property type="taxonomic scope" value="Bacteria"/>
</dbReference>
<comment type="subcellular location">
    <subcellularLocation>
        <location evidence="1">Cell outer membrane</location>
    </subcellularLocation>
</comment>
<evidence type="ECO:0008006" key="11">
    <source>
        <dbReference type="Google" id="ProtNLM"/>
    </source>
</evidence>
<name>R9H063_9SPHI</name>
<accession>R9H063</accession>
<dbReference type="SUPFAM" id="SSF48452">
    <property type="entry name" value="TPR-like"/>
    <property type="match status" value="1"/>
</dbReference>
<organism evidence="9 10">
    <name type="scientific">Arcticibacter svalbardensis MN12-7</name>
    <dbReference type="NCBI Taxonomy" id="1150600"/>
    <lineage>
        <taxon>Bacteria</taxon>
        <taxon>Pseudomonadati</taxon>
        <taxon>Bacteroidota</taxon>
        <taxon>Sphingobacteriia</taxon>
        <taxon>Sphingobacteriales</taxon>
        <taxon>Sphingobacteriaceae</taxon>
        <taxon>Arcticibacter</taxon>
    </lineage>
</organism>
<keyword evidence="10" id="KW-1185">Reference proteome</keyword>
<keyword evidence="3 6" id="KW-0732">Signal</keyword>
<evidence type="ECO:0000256" key="3">
    <source>
        <dbReference type="ARBA" id="ARBA00022729"/>
    </source>
</evidence>
<dbReference type="InterPro" id="IPR011990">
    <property type="entry name" value="TPR-like_helical_dom_sf"/>
</dbReference>
<dbReference type="Pfam" id="PF07980">
    <property type="entry name" value="SusD_RagB"/>
    <property type="match status" value="1"/>
</dbReference>
<sequence>MKKHLIVNKNYKHMKKLVILFCTFLFSLVSCQKTFLDLDDLDSVTEVVYFDTPQDFIDASNYFYRGLHSHQTVDGSGFDMISDFGTELSAYVQDYGQGTNTISNADIYWRNGYNYLRKINLLLDKAKEYPGDPAGIKESVATANFFRAYEYFKLLQRFGGVPIVTETTYVDSEILLAQRNSRYEVVAQILTDLDLAIASLPTTATGANTGKISKYAAIAFKSRVLLYEGTWEKYVGTTTDFEGSGTGNNSAAYIAEAVTSAKLVIDNGGYEIWNKNAQLNNLSYRWLFVLEDAKSNPGGFTKATNKEFIIQSVFDFALKPAGGNFVQITFGRNSPTQKALDMFSTLDGLPINKSSQFQGYVKQSDQFKNRDYRMVSDFGEQVLANGSQPITALGGASLTNLSSQKFKTYNNYRATGTEGFNYPTLRYAEVLLTFAEALYEKDNTISDANLNISVNLVRARAGIAPLTNALVTANGLNMLDEIRRERTVELYMENNNHWNDLKRWGTAEKELADDLIGYVIGGTEYETNPALFNTTFAKFGFKNDYPSGKGPVKAMIIDPKSARQFSRKNYLWPIPSGQRLLNPNLKQNPGWN</sequence>
<evidence type="ECO:0000256" key="4">
    <source>
        <dbReference type="ARBA" id="ARBA00023136"/>
    </source>
</evidence>
<protein>
    <recommendedName>
        <fullName evidence="11">Outer membrane protein</fullName>
    </recommendedName>
</protein>
<feature type="domain" description="RagB/SusD" evidence="7">
    <location>
        <begin position="329"/>
        <end position="591"/>
    </location>
</feature>
<dbReference type="Gene3D" id="1.25.40.390">
    <property type="match status" value="1"/>
</dbReference>
<reference evidence="9 10" key="1">
    <citation type="journal article" date="2013" name="Genome Announc.">
        <title>Draft Genome Sequence of Arcticibacter svalbardensis Strain MN12-7T, a Member of the Family Sphingobacteriaceae Isolated from an Arctic Soil Sample.</title>
        <authorList>
            <person name="Shivaji S."/>
            <person name="Ara S."/>
            <person name="Prasad S."/>
            <person name="Manasa B.P."/>
            <person name="Begum Z."/>
            <person name="Singh A."/>
            <person name="Kumar Pinnaka A."/>
        </authorList>
    </citation>
    <scope>NUCLEOTIDE SEQUENCE [LARGE SCALE GENOMIC DNA]</scope>
    <source>
        <strain evidence="9 10">MN12-7</strain>
    </source>
</reference>
<evidence type="ECO:0000256" key="2">
    <source>
        <dbReference type="ARBA" id="ARBA00006275"/>
    </source>
</evidence>
<evidence type="ECO:0000256" key="5">
    <source>
        <dbReference type="ARBA" id="ARBA00023237"/>
    </source>
</evidence>
<dbReference type="Pfam" id="PF14322">
    <property type="entry name" value="SusD-like_3"/>
    <property type="match status" value="1"/>
</dbReference>
<evidence type="ECO:0000256" key="1">
    <source>
        <dbReference type="ARBA" id="ARBA00004442"/>
    </source>
</evidence>
<dbReference type="STRING" id="1150600.ADIARSV_2207"/>
<dbReference type="RefSeq" id="WP_016195441.1">
    <property type="nucleotide sequence ID" value="NZ_AQPN01000079.1"/>
</dbReference>
<gene>
    <name evidence="9" type="ORF">ADIARSV_2207</name>
</gene>
<dbReference type="InterPro" id="IPR012944">
    <property type="entry name" value="SusD_RagB_dom"/>
</dbReference>
<comment type="caution">
    <text evidence="9">The sequence shown here is derived from an EMBL/GenBank/DDBJ whole genome shotgun (WGS) entry which is preliminary data.</text>
</comment>
<evidence type="ECO:0000313" key="9">
    <source>
        <dbReference type="EMBL" id="EOR94609.1"/>
    </source>
</evidence>